<feature type="transmembrane region" description="Helical" evidence="7">
    <location>
        <begin position="243"/>
        <end position="264"/>
    </location>
</feature>
<feature type="transmembrane region" description="Helical" evidence="7">
    <location>
        <begin position="303"/>
        <end position="323"/>
    </location>
</feature>
<comment type="similarity">
    <text evidence="2">Belongs to the polysaccharide synthase family.</text>
</comment>
<keyword evidence="5 7" id="KW-1133">Transmembrane helix</keyword>
<evidence type="ECO:0000256" key="2">
    <source>
        <dbReference type="ARBA" id="ARBA00007430"/>
    </source>
</evidence>
<dbReference type="EMBL" id="FTOQ01000001">
    <property type="protein sequence ID" value="SIS53437.1"/>
    <property type="molecule type" value="Genomic_DNA"/>
</dbReference>
<dbReference type="Pfam" id="PF13440">
    <property type="entry name" value="Polysacc_synt_3"/>
    <property type="match status" value="1"/>
</dbReference>
<keyword evidence="3" id="KW-1003">Cell membrane</keyword>
<evidence type="ECO:0000313" key="8">
    <source>
        <dbReference type="EMBL" id="SIS53437.1"/>
    </source>
</evidence>
<dbReference type="GO" id="GO:0005886">
    <property type="term" value="C:plasma membrane"/>
    <property type="evidence" value="ECO:0007669"/>
    <property type="project" value="UniProtKB-SubCell"/>
</dbReference>
<reference evidence="9" key="1">
    <citation type="submission" date="2017-01" db="EMBL/GenBank/DDBJ databases">
        <authorList>
            <person name="Varghese N."/>
            <person name="Submissions S."/>
        </authorList>
    </citation>
    <scope>NUCLEOTIDE SEQUENCE [LARGE SCALE GENOMIC DNA]</scope>
    <source>
        <strain evidence="9">DSM 29430</strain>
    </source>
</reference>
<keyword evidence="4 7" id="KW-0812">Transmembrane</keyword>
<evidence type="ECO:0000256" key="1">
    <source>
        <dbReference type="ARBA" id="ARBA00004651"/>
    </source>
</evidence>
<dbReference type="OrthoDB" id="7605542at2"/>
<protein>
    <submittedName>
        <fullName evidence="8">Membrane protein involved in the export of O-antigen and teichoic acid</fullName>
    </submittedName>
</protein>
<organism evidence="8 9">
    <name type="scientific">Roseivivax lentus</name>
    <dbReference type="NCBI Taxonomy" id="633194"/>
    <lineage>
        <taxon>Bacteria</taxon>
        <taxon>Pseudomonadati</taxon>
        <taxon>Pseudomonadota</taxon>
        <taxon>Alphaproteobacteria</taxon>
        <taxon>Rhodobacterales</taxon>
        <taxon>Roseobacteraceae</taxon>
        <taxon>Roseivivax</taxon>
    </lineage>
</organism>
<dbReference type="InterPro" id="IPR050833">
    <property type="entry name" value="Poly_Biosynth_Transport"/>
</dbReference>
<dbReference type="RefSeq" id="WP_076444216.1">
    <property type="nucleotide sequence ID" value="NZ_FTOQ01000001.1"/>
</dbReference>
<evidence type="ECO:0000256" key="3">
    <source>
        <dbReference type="ARBA" id="ARBA00022475"/>
    </source>
</evidence>
<dbReference type="PANTHER" id="PTHR30250:SF10">
    <property type="entry name" value="LIPOPOLYSACCHARIDE BIOSYNTHESIS PROTEIN WZXC"/>
    <property type="match status" value="1"/>
</dbReference>
<dbReference type="PANTHER" id="PTHR30250">
    <property type="entry name" value="PST FAMILY PREDICTED COLANIC ACID TRANSPORTER"/>
    <property type="match status" value="1"/>
</dbReference>
<comment type="subcellular location">
    <subcellularLocation>
        <location evidence="1">Cell membrane</location>
        <topology evidence="1">Multi-pass membrane protein</topology>
    </subcellularLocation>
</comment>
<evidence type="ECO:0000256" key="4">
    <source>
        <dbReference type="ARBA" id="ARBA00022692"/>
    </source>
</evidence>
<keyword evidence="9" id="KW-1185">Reference proteome</keyword>
<feature type="transmembrane region" description="Helical" evidence="7">
    <location>
        <begin position="215"/>
        <end position="237"/>
    </location>
</feature>
<dbReference type="Proteomes" id="UP000186684">
    <property type="component" value="Unassembled WGS sequence"/>
</dbReference>
<feature type="transmembrane region" description="Helical" evidence="7">
    <location>
        <begin position="182"/>
        <end position="203"/>
    </location>
</feature>
<feature type="transmembrane region" description="Helical" evidence="7">
    <location>
        <begin position="367"/>
        <end position="387"/>
    </location>
</feature>
<feature type="transmembrane region" description="Helical" evidence="7">
    <location>
        <begin position="46"/>
        <end position="68"/>
    </location>
</feature>
<evidence type="ECO:0000256" key="5">
    <source>
        <dbReference type="ARBA" id="ARBA00022989"/>
    </source>
</evidence>
<proteinExistence type="inferred from homology"/>
<feature type="transmembrane region" description="Helical" evidence="7">
    <location>
        <begin position="152"/>
        <end position="176"/>
    </location>
</feature>
<feature type="transmembrane region" description="Helical" evidence="7">
    <location>
        <begin position="120"/>
        <end position="140"/>
    </location>
</feature>
<sequence length="455" mass="49397">MSVFGLTRFRGASLGARAVRSSLWSTGAFAASQLLRLGSNLILTRLLFPEAFGLMALVAVIIQGLTNFSDTGVMQAVMSHKRGEDPRFLNTAFTIQAIRGVLLWVFACLLAWPLSLFYNAPQLIQILPAAALSLIVMGVNPMRVATAHRHLLLGRVSLLDILSQTLGVLIAIALAWWMQSVWALVISGVLAAIINVAFNWAFLPGHPDRLQWDRAAARELTSFGKWIFLSTIAGFFVSQGDRILIGRFLSLGAFGVYNIGYFLASFPNMLGRMVAGKVLIPIYREAPPGESRANFLKLRRMRMVVTATLLAIIAVLGMAGLWLVELLYDERYRDAGPVIVLLAVMWIPQIIALTYDQAALAVGDSRNFFVLALFRAVTLLGCVYLGLEMAGLLGAIIGQGMAGLLSYPVVVWLSRKSGAWDPLHDALFAMLGLAVTAVLFTAHRADIVALAAGAL</sequence>
<gene>
    <name evidence="8" type="ORF">SAMN05421759_101263</name>
</gene>
<dbReference type="STRING" id="633194.SAMN05421759_101263"/>
<feature type="transmembrane region" description="Helical" evidence="7">
    <location>
        <begin position="335"/>
        <end position="355"/>
    </location>
</feature>
<feature type="transmembrane region" description="Helical" evidence="7">
    <location>
        <begin position="393"/>
        <end position="414"/>
    </location>
</feature>
<keyword evidence="6 7" id="KW-0472">Membrane</keyword>
<name>A0A1N7JVU7_9RHOB</name>
<evidence type="ECO:0000256" key="7">
    <source>
        <dbReference type="SAM" id="Phobius"/>
    </source>
</evidence>
<dbReference type="AlphaFoldDB" id="A0A1N7JVU7"/>
<feature type="transmembrane region" description="Helical" evidence="7">
    <location>
        <begin position="88"/>
        <end position="114"/>
    </location>
</feature>
<accession>A0A1N7JVU7</accession>
<feature type="transmembrane region" description="Helical" evidence="7">
    <location>
        <begin position="426"/>
        <end position="445"/>
    </location>
</feature>
<evidence type="ECO:0000256" key="6">
    <source>
        <dbReference type="ARBA" id="ARBA00023136"/>
    </source>
</evidence>
<evidence type="ECO:0000313" key="9">
    <source>
        <dbReference type="Proteomes" id="UP000186684"/>
    </source>
</evidence>